<evidence type="ECO:0000313" key="2">
    <source>
        <dbReference type="EMBL" id="AOO13413.1"/>
    </source>
</evidence>
<dbReference type="Proteomes" id="UP000225808">
    <property type="component" value="Segment"/>
</dbReference>
<dbReference type="EMBL" id="KX349299">
    <property type="protein sequence ID" value="AOO13413.1"/>
    <property type="molecule type" value="Genomic_DNA"/>
</dbReference>
<dbReference type="Gene3D" id="2.60.200.60">
    <property type="match status" value="1"/>
</dbReference>
<dbReference type="EMBL" id="KX349300">
    <property type="protein sequence ID" value="AOO13629.1"/>
    <property type="molecule type" value="Genomic_DNA"/>
</dbReference>
<evidence type="ECO:0000313" key="7">
    <source>
        <dbReference type="EMBL" id="AOO14713.1"/>
    </source>
</evidence>
<dbReference type="Proteomes" id="UP000225271">
    <property type="component" value="Segment"/>
</dbReference>
<evidence type="ECO:0000313" key="9">
    <source>
        <dbReference type="Proteomes" id="UP000223288"/>
    </source>
</evidence>
<dbReference type="EMBL" id="KX349298">
    <property type="protein sequence ID" value="AOO13197.1"/>
    <property type="molecule type" value="Genomic_DNA"/>
</dbReference>
<evidence type="ECO:0000313" key="3">
    <source>
        <dbReference type="EMBL" id="AOO13629.1"/>
    </source>
</evidence>
<proteinExistence type="predicted"/>
<accession>A0A1D7SJC3</accession>
<organism evidence="3">
    <name type="scientific">Cyanophage S-RIM14</name>
    <dbReference type="NCBI Taxonomy" id="1278423"/>
    <lineage>
        <taxon>Viruses</taxon>
        <taxon>Duplodnaviria</taxon>
        <taxon>Heunggongvirae</taxon>
        <taxon>Uroviricota</taxon>
        <taxon>Caudoviricetes</taxon>
        <taxon>Pantevenvirales</taxon>
        <taxon>Kyanoviridae</taxon>
        <taxon>Ahtivirus</taxon>
        <taxon>Ahtivirus sagseatwo</taxon>
    </lineage>
</organism>
<reference evidence="9 10" key="1">
    <citation type="journal article" date="2016" name="Environ. Microbiol.">
        <title>Genomic diversification of marine cyanophages into stable ecotypes.</title>
        <authorList>
            <person name="Marston M.F."/>
            <person name="Martiny J.B."/>
        </authorList>
    </citation>
    <scope>NUCLEOTIDE SEQUENCE</scope>
    <source>
        <strain evidence="1">LIS_02_1110</strain>
        <strain evidence="2">LIS_22_0610</strain>
        <strain evidence="3">Np_11_1211</strain>
        <strain evidence="4">Np_45_0711</strain>
        <strain evidence="5">RW_03_0110</strain>
        <strain evidence="6">Sn_18_0910</strain>
        <strain evidence="7">Sn_23_0910</strain>
        <strain evidence="8">W1_23_0910</strain>
    </source>
</reference>
<gene>
    <name evidence="1" type="ORF">LIS021110_083</name>
    <name evidence="2" type="ORF">LIS110610_083</name>
    <name evidence="3" type="ORF">Np111211_083</name>
    <name evidence="4" type="ORF">Np450711_083</name>
    <name evidence="5" type="ORF">RW030110_083</name>
    <name evidence="6" type="ORF">Sn180910_083</name>
    <name evidence="7" type="ORF">Sn230910_083</name>
    <name evidence="8" type="ORF">W1230910_083</name>
</gene>
<evidence type="ECO:0000313" key="6">
    <source>
        <dbReference type="EMBL" id="AOO14497.1"/>
    </source>
</evidence>
<name>A0A1D7SJC3_9CAUD</name>
<dbReference type="EMBL" id="KX349301">
    <property type="protein sequence ID" value="AOO13845.1"/>
    <property type="molecule type" value="Genomic_DNA"/>
</dbReference>
<dbReference type="Proteomes" id="UP000223288">
    <property type="component" value="Segment"/>
</dbReference>
<dbReference type="Proteomes" id="UP000224953">
    <property type="component" value="Genome"/>
</dbReference>
<evidence type="ECO:0000313" key="8">
    <source>
        <dbReference type="EMBL" id="AOO14929.1"/>
    </source>
</evidence>
<dbReference type="Proteomes" id="UP000224257">
    <property type="component" value="Segment"/>
</dbReference>
<dbReference type="Proteomes" id="UP000223576">
    <property type="component" value="Segment"/>
</dbReference>
<dbReference type="EMBL" id="KX349306">
    <property type="protein sequence ID" value="AOO14929.1"/>
    <property type="molecule type" value="Genomic_DNA"/>
</dbReference>
<evidence type="ECO:0000313" key="4">
    <source>
        <dbReference type="EMBL" id="AOO13845.1"/>
    </source>
</evidence>
<dbReference type="Proteomes" id="UP000223981">
    <property type="component" value="Segment"/>
</dbReference>
<evidence type="ECO:0000313" key="5">
    <source>
        <dbReference type="EMBL" id="AOO14061.1"/>
    </source>
</evidence>
<protein>
    <submittedName>
        <fullName evidence="3">Uncharacterized protein</fullName>
    </submittedName>
</protein>
<dbReference type="EMBL" id="KX349304">
    <property type="protein sequence ID" value="AOO14497.1"/>
    <property type="molecule type" value="Genomic_DNA"/>
</dbReference>
<evidence type="ECO:0000313" key="10">
    <source>
        <dbReference type="Proteomes" id="UP000223576"/>
    </source>
</evidence>
<dbReference type="EMBL" id="KX349302">
    <property type="protein sequence ID" value="AOO14061.1"/>
    <property type="molecule type" value="Genomic_DNA"/>
</dbReference>
<dbReference type="Proteomes" id="UP000226173">
    <property type="component" value="Segment"/>
</dbReference>
<evidence type="ECO:0000313" key="1">
    <source>
        <dbReference type="EMBL" id="AOO13197.1"/>
    </source>
</evidence>
<sequence length="173" mass="17707">MPGPPAAIFKGVCSGHGKCIPAVIHATVPCFSACPGVAATGQLKPVVVMNAYSYWPPAPLVPLAAPTCATIKINKIIPIVAGDAFQLHKSPCSVTVIDMACPKAKMAPTKVSCNTSIFCCSDDAAGLGHPRVAVATSKNVFFEKRPACRVGDPFALPCLSKIASGSANVFIGG</sequence>
<dbReference type="EMBL" id="KX349305">
    <property type="protein sequence ID" value="AOO14713.1"/>
    <property type="molecule type" value="Genomic_DNA"/>
</dbReference>